<name>A0AAV4VAZ7_9ARAC</name>
<protein>
    <submittedName>
        <fullName evidence="2">Uncharacterized protein</fullName>
    </submittedName>
</protein>
<gene>
    <name evidence="2" type="ORF">CDAR_18551</name>
</gene>
<evidence type="ECO:0000313" key="3">
    <source>
        <dbReference type="Proteomes" id="UP001054837"/>
    </source>
</evidence>
<comment type="caution">
    <text evidence="2">The sequence shown here is derived from an EMBL/GenBank/DDBJ whole genome shotgun (WGS) entry which is preliminary data.</text>
</comment>
<organism evidence="2 3">
    <name type="scientific">Caerostris darwini</name>
    <dbReference type="NCBI Taxonomy" id="1538125"/>
    <lineage>
        <taxon>Eukaryota</taxon>
        <taxon>Metazoa</taxon>
        <taxon>Ecdysozoa</taxon>
        <taxon>Arthropoda</taxon>
        <taxon>Chelicerata</taxon>
        <taxon>Arachnida</taxon>
        <taxon>Araneae</taxon>
        <taxon>Araneomorphae</taxon>
        <taxon>Entelegynae</taxon>
        <taxon>Araneoidea</taxon>
        <taxon>Araneidae</taxon>
        <taxon>Caerostris</taxon>
    </lineage>
</organism>
<accession>A0AAV4VAZ7</accession>
<sequence length="102" mass="11807">MQTALRYGYMASERIHSSQAGKHGASKCPLKEKSRRQRLALKTITAGGREEKKKKRKEEKKKESERKEWRETCQAIIRIQPPNMPRLPPSPVAYLFACLPEK</sequence>
<proteinExistence type="predicted"/>
<feature type="region of interest" description="Disordered" evidence="1">
    <location>
        <begin position="16"/>
        <end position="67"/>
    </location>
</feature>
<dbReference type="EMBL" id="BPLQ01012651">
    <property type="protein sequence ID" value="GIY66828.1"/>
    <property type="molecule type" value="Genomic_DNA"/>
</dbReference>
<dbReference type="AlphaFoldDB" id="A0AAV4VAZ7"/>
<evidence type="ECO:0000313" key="2">
    <source>
        <dbReference type="EMBL" id="GIY66828.1"/>
    </source>
</evidence>
<dbReference type="Proteomes" id="UP001054837">
    <property type="component" value="Unassembled WGS sequence"/>
</dbReference>
<reference evidence="2 3" key="1">
    <citation type="submission" date="2021-06" db="EMBL/GenBank/DDBJ databases">
        <title>Caerostris darwini draft genome.</title>
        <authorList>
            <person name="Kono N."/>
            <person name="Arakawa K."/>
        </authorList>
    </citation>
    <scope>NUCLEOTIDE SEQUENCE [LARGE SCALE GENOMIC DNA]</scope>
</reference>
<evidence type="ECO:0000256" key="1">
    <source>
        <dbReference type="SAM" id="MobiDB-lite"/>
    </source>
</evidence>
<keyword evidence="3" id="KW-1185">Reference proteome</keyword>